<dbReference type="PRINTS" id="PR00996">
    <property type="entry name" value="CHERMTFRASE"/>
</dbReference>
<evidence type="ECO:0000256" key="4">
    <source>
        <dbReference type="ARBA" id="ARBA00022679"/>
    </source>
</evidence>
<dbReference type="InterPro" id="IPR050903">
    <property type="entry name" value="Bact_Chemotaxis_MeTrfase"/>
</dbReference>
<dbReference type="InterPro" id="IPR022642">
    <property type="entry name" value="CheR_C"/>
</dbReference>
<keyword evidence="4" id="KW-0808">Transferase</keyword>
<evidence type="ECO:0000256" key="3">
    <source>
        <dbReference type="ARBA" id="ARBA00022603"/>
    </source>
</evidence>
<accession>A0A1V4QFR2</accession>
<comment type="caution">
    <text evidence="7">The sequence shown here is derived from an EMBL/GenBank/DDBJ whole genome shotgun (WGS) entry which is preliminary data.</text>
</comment>
<evidence type="ECO:0000313" key="8">
    <source>
        <dbReference type="Proteomes" id="UP000191663"/>
    </source>
</evidence>
<dbReference type="PANTHER" id="PTHR24422">
    <property type="entry name" value="CHEMOTAXIS PROTEIN METHYLTRANSFERASE"/>
    <property type="match status" value="1"/>
</dbReference>
<dbReference type="PROSITE" id="PS50123">
    <property type="entry name" value="CHER"/>
    <property type="match status" value="1"/>
</dbReference>
<dbReference type="Pfam" id="PF01739">
    <property type="entry name" value="CheR"/>
    <property type="match status" value="1"/>
</dbReference>
<dbReference type="InterPro" id="IPR029063">
    <property type="entry name" value="SAM-dependent_MTases_sf"/>
</dbReference>
<dbReference type="InterPro" id="IPR022641">
    <property type="entry name" value="CheR_N"/>
</dbReference>
<name>A0A1V4QFR2_UNCW3</name>
<dbReference type="Gene3D" id="3.40.50.150">
    <property type="entry name" value="Vaccinia Virus protein VP39"/>
    <property type="match status" value="1"/>
</dbReference>
<dbReference type="EC" id="2.1.1.80" evidence="2"/>
<comment type="catalytic activity">
    <reaction evidence="1">
        <text>L-glutamyl-[protein] + S-adenosyl-L-methionine = [protein]-L-glutamate 5-O-methyl ester + S-adenosyl-L-homocysteine</text>
        <dbReference type="Rhea" id="RHEA:24452"/>
        <dbReference type="Rhea" id="RHEA-COMP:10208"/>
        <dbReference type="Rhea" id="RHEA-COMP:10311"/>
        <dbReference type="ChEBI" id="CHEBI:29973"/>
        <dbReference type="ChEBI" id="CHEBI:57856"/>
        <dbReference type="ChEBI" id="CHEBI:59789"/>
        <dbReference type="ChEBI" id="CHEBI:82795"/>
        <dbReference type="EC" id="2.1.1.80"/>
    </reaction>
</comment>
<dbReference type="InterPro" id="IPR000780">
    <property type="entry name" value="CheR_MeTrfase"/>
</dbReference>
<dbReference type="GO" id="GO:0008983">
    <property type="term" value="F:protein-glutamate O-methyltransferase activity"/>
    <property type="evidence" value="ECO:0007669"/>
    <property type="project" value="UniProtKB-EC"/>
</dbReference>
<dbReference type="AlphaFoldDB" id="A0A1V4QFR2"/>
<feature type="domain" description="CheR-type methyltransferase" evidence="6">
    <location>
        <begin position="1"/>
        <end position="259"/>
    </location>
</feature>
<proteinExistence type="predicted"/>
<sequence length="263" mass="31122">MENSFNQLINFIQEKTGFMCQLYKERPLKRRLRVRMRALQLNKYDEYYDFLRKNPNEFKELVRVLTINLSYFFRNPETFEFLQQNVFPEFKDRSRVIFWSAGCAGGEEPYSLAILAEQAGILSKVQIYGTDIDEEALGRARKGIYNSNALQYLSSELIMRYFESEREQFAIKEYIKSRVTFLHHDLFQLPPFPHCDLIVCRNVLIYLDRKAQRRILVNFNEQLKPTGYLVLGKVELLLGIPEMKLFDAVNRAEHIYRKLGTGT</sequence>
<reference evidence="8" key="1">
    <citation type="submission" date="2017-01" db="EMBL/GenBank/DDBJ databases">
        <title>Novel pathways for hydrocarbon cycling and metabolic interdependencies in hydrothermal sediment communities.</title>
        <authorList>
            <person name="Dombrowski N."/>
            <person name="Seitz K."/>
            <person name="Teske A."/>
            <person name="Baker B."/>
        </authorList>
    </citation>
    <scope>NUCLEOTIDE SEQUENCE [LARGE SCALE GENOMIC DNA]</scope>
</reference>
<dbReference type="Proteomes" id="UP000191663">
    <property type="component" value="Unassembled WGS sequence"/>
</dbReference>
<keyword evidence="3" id="KW-0489">Methyltransferase</keyword>
<dbReference type="EMBL" id="MUKB01000044">
    <property type="protein sequence ID" value="OPX18072.1"/>
    <property type="molecule type" value="Genomic_DNA"/>
</dbReference>
<protein>
    <recommendedName>
        <fullName evidence="2">protein-glutamate O-methyltransferase</fullName>
        <ecNumber evidence="2">2.1.1.80</ecNumber>
    </recommendedName>
</protein>
<gene>
    <name evidence="7" type="ORF">BXT86_03115</name>
</gene>
<evidence type="ECO:0000313" key="7">
    <source>
        <dbReference type="EMBL" id="OPX18072.1"/>
    </source>
</evidence>
<dbReference type="PANTHER" id="PTHR24422:SF10">
    <property type="entry name" value="CHEMOTAXIS PROTEIN METHYLTRANSFERASE 2"/>
    <property type="match status" value="1"/>
</dbReference>
<dbReference type="SMART" id="SM00138">
    <property type="entry name" value="MeTrc"/>
    <property type="match status" value="1"/>
</dbReference>
<dbReference type="Pfam" id="PF03705">
    <property type="entry name" value="CheR_N"/>
    <property type="match status" value="1"/>
</dbReference>
<evidence type="ECO:0000259" key="6">
    <source>
        <dbReference type="PROSITE" id="PS50123"/>
    </source>
</evidence>
<dbReference type="SUPFAM" id="SSF53335">
    <property type="entry name" value="S-adenosyl-L-methionine-dependent methyltransferases"/>
    <property type="match status" value="1"/>
</dbReference>
<organism evidence="7 8">
    <name type="scientific">candidate division WOR-3 bacterium 4484_100</name>
    <dbReference type="NCBI Taxonomy" id="1936077"/>
    <lineage>
        <taxon>Bacteria</taxon>
        <taxon>Bacteria division WOR-3</taxon>
    </lineage>
</organism>
<keyword evidence="5" id="KW-0949">S-adenosyl-L-methionine</keyword>
<dbReference type="InterPro" id="IPR036804">
    <property type="entry name" value="CheR_N_sf"/>
</dbReference>
<dbReference type="SUPFAM" id="SSF47757">
    <property type="entry name" value="Chemotaxis receptor methyltransferase CheR, N-terminal domain"/>
    <property type="match status" value="1"/>
</dbReference>
<evidence type="ECO:0000256" key="1">
    <source>
        <dbReference type="ARBA" id="ARBA00001541"/>
    </source>
</evidence>
<dbReference type="GO" id="GO:0032259">
    <property type="term" value="P:methylation"/>
    <property type="evidence" value="ECO:0007669"/>
    <property type="project" value="UniProtKB-KW"/>
</dbReference>
<dbReference type="Gene3D" id="1.10.155.10">
    <property type="entry name" value="Chemotaxis receptor methyltransferase CheR, N-terminal domain"/>
    <property type="match status" value="1"/>
</dbReference>
<evidence type="ECO:0000256" key="5">
    <source>
        <dbReference type="ARBA" id="ARBA00022691"/>
    </source>
</evidence>
<evidence type="ECO:0000256" key="2">
    <source>
        <dbReference type="ARBA" id="ARBA00012534"/>
    </source>
</evidence>